<dbReference type="InterPro" id="IPR039935">
    <property type="entry name" value="YML079W-like"/>
</dbReference>
<dbReference type="PANTHER" id="PTHR33387">
    <property type="entry name" value="RMLC-LIKE JELLY ROLL FOLD PROTEIN"/>
    <property type="match status" value="1"/>
</dbReference>
<dbReference type="CDD" id="cd06121">
    <property type="entry name" value="cupin_YML079wp"/>
    <property type="match status" value="1"/>
</dbReference>
<dbReference type="InterPro" id="IPR011051">
    <property type="entry name" value="RmlC_Cupin_sf"/>
</dbReference>
<dbReference type="PANTHER" id="PTHR33387:SF3">
    <property type="entry name" value="DUF985 DOMAIN-CONTAINING PROTEIN"/>
    <property type="match status" value="1"/>
</dbReference>
<dbReference type="EMBL" id="JAKHLF010000017">
    <property type="protein sequence ID" value="MCZ3845391.1"/>
    <property type="molecule type" value="Genomic_DNA"/>
</dbReference>
<evidence type="ECO:0000259" key="1">
    <source>
        <dbReference type="Pfam" id="PF06172"/>
    </source>
</evidence>
<organism evidence="2 3">
    <name type="scientific">Lactobacillus mulieris</name>
    <dbReference type="NCBI Taxonomy" id="2508708"/>
    <lineage>
        <taxon>Bacteria</taxon>
        <taxon>Bacillati</taxon>
        <taxon>Bacillota</taxon>
        <taxon>Bacilli</taxon>
        <taxon>Lactobacillales</taxon>
        <taxon>Lactobacillaceae</taxon>
        <taxon>Lactobacillus</taxon>
    </lineage>
</organism>
<protein>
    <submittedName>
        <fullName evidence="2">Cupin domain-containing protein</fullName>
    </submittedName>
</protein>
<evidence type="ECO:0000313" key="2">
    <source>
        <dbReference type="EMBL" id="MCZ3845391.1"/>
    </source>
</evidence>
<dbReference type="Proteomes" id="UP001213015">
    <property type="component" value="Unassembled WGS sequence"/>
</dbReference>
<gene>
    <name evidence="2" type="ORF">L2422_07805</name>
</gene>
<dbReference type="AlphaFoldDB" id="A0AAP3M4B1"/>
<comment type="caution">
    <text evidence="2">The sequence shown here is derived from an EMBL/GenBank/DDBJ whole genome shotgun (WGS) entry which is preliminary data.</text>
</comment>
<feature type="domain" description="DUF985" evidence="1">
    <location>
        <begin position="5"/>
        <end position="137"/>
    </location>
</feature>
<dbReference type="Gene3D" id="2.60.120.10">
    <property type="entry name" value="Jelly Rolls"/>
    <property type="match status" value="1"/>
</dbReference>
<proteinExistence type="predicted"/>
<reference evidence="2" key="1">
    <citation type="submission" date="2022-01" db="EMBL/GenBank/DDBJ databases">
        <title>VMRC isolate genome collection.</title>
        <authorList>
            <person name="France M."/>
            <person name="Rutt L."/>
            <person name="Humphrys M."/>
            <person name="Ravel J."/>
        </authorList>
    </citation>
    <scope>NUCLEOTIDE SEQUENCE</scope>
    <source>
        <strain evidence="2">C0127B5</strain>
    </source>
</reference>
<dbReference type="InterPro" id="IPR009327">
    <property type="entry name" value="Cupin_DUF985"/>
</dbReference>
<sequence length="160" mass="18414">MDAKEYIEKLNLTPHPEGGYFKEVYQAKGEYELAEGKRKYFTSIYFLLTPETKSHLHRLNHDEVWYYHDGASLKIHCLYPDGHYQLVKLGKDLANGEQLSFDVPAGVIFGSELAAGEFALVSCMVAPGFDYQDFELFSQAELIKLYPEQKQMIIDMAYKK</sequence>
<dbReference type="Pfam" id="PF06172">
    <property type="entry name" value="Cupin_5"/>
    <property type="match status" value="1"/>
</dbReference>
<dbReference type="InterPro" id="IPR014710">
    <property type="entry name" value="RmlC-like_jellyroll"/>
</dbReference>
<accession>A0AAP3M4B1</accession>
<dbReference type="RefSeq" id="WP_006586137.1">
    <property type="nucleotide sequence ID" value="NZ_CABMGH010000068.1"/>
</dbReference>
<dbReference type="SUPFAM" id="SSF51182">
    <property type="entry name" value="RmlC-like cupins"/>
    <property type="match status" value="1"/>
</dbReference>
<evidence type="ECO:0000313" key="3">
    <source>
        <dbReference type="Proteomes" id="UP001213015"/>
    </source>
</evidence>
<dbReference type="GeneID" id="97458824"/>
<name>A0AAP3M4B1_9LACO</name>